<name>A0ABY1Q4H0_9SPHN</name>
<dbReference type="EMBL" id="FXUI01000002">
    <property type="protein sequence ID" value="SMP57996.1"/>
    <property type="molecule type" value="Genomic_DNA"/>
</dbReference>
<reference evidence="2 3" key="1">
    <citation type="submission" date="2017-05" db="EMBL/GenBank/DDBJ databases">
        <authorList>
            <person name="Varghese N."/>
            <person name="Submissions S."/>
        </authorList>
    </citation>
    <scope>NUCLEOTIDE SEQUENCE [LARGE SCALE GENOMIC DNA]</scope>
    <source>
        <strain evidence="2 3">SM16</strain>
    </source>
</reference>
<accession>A0ABY1Q4H0</accession>
<feature type="chain" id="PRO_5046445915" evidence="1">
    <location>
        <begin position="22"/>
        <end position="174"/>
    </location>
</feature>
<gene>
    <name evidence="2" type="ORF">SAMN06296065_102390</name>
</gene>
<sequence length="174" mass="19354">MLKQILVSLSIFLTSHVPAQACTLLNYEAHKEGRAQRIARSGVVIDGIVIQGFNARKHKPEIIKATKVYIGDKEGGTFLISRTTAEFKPPEKGHVILSGGCVDDSLQRKRWKRGERIRQVALIPAGYPPEASTAYYFEQPQSSSDAVARRAQELARANGRLRIPLGDIYQDVNR</sequence>
<keyword evidence="1" id="KW-0732">Signal</keyword>
<evidence type="ECO:0000313" key="2">
    <source>
        <dbReference type="EMBL" id="SMP57996.1"/>
    </source>
</evidence>
<proteinExistence type="predicted"/>
<keyword evidence="3" id="KW-1185">Reference proteome</keyword>
<dbReference type="RefSeq" id="WP_283405391.1">
    <property type="nucleotide sequence ID" value="NZ_FXUI01000002.1"/>
</dbReference>
<evidence type="ECO:0000313" key="3">
    <source>
        <dbReference type="Proteomes" id="UP001157910"/>
    </source>
</evidence>
<evidence type="ECO:0000256" key="1">
    <source>
        <dbReference type="SAM" id="SignalP"/>
    </source>
</evidence>
<organism evidence="2 3">
    <name type="scientific">Novosphingobium panipatense</name>
    <dbReference type="NCBI Taxonomy" id="428991"/>
    <lineage>
        <taxon>Bacteria</taxon>
        <taxon>Pseudomonadati</taxon>
        <taxon>Pseudomonadota</taxon>
        <taxon>Alphaproteobacteria</taxon>
        <taxon>Sphingomonadales</taxon>
        <taxon>Sphingomonadaceae</taxon>
        <taxon>Novosphingobium</taxon>
    </lineage>
</organism>
<comment type="caution">
    <text evidence="2">The sequence shown here is derived from an EMBL/GenBank/DDBJ whole genome shotgun (WGS) entry which is preliminary data.</text>
</comment>
<protein>
    <submittedName>
        <fullName evidence="2">Uncharacterized protein</fullName>
    </submittedName>
</protein>
<dbReference type="Proteomes" id="UP001157910">
    <property type="component" value="Unassembled WGS sequence"/>
</dbReference>
<feature type="signal peptide" evidence="1">
    <location>
        <begin position="1"/>
        <end position="21"/>
    </location>
</feature>